<evidence type="ECO:0000256" key="1">
    <source>
        <dbReference type="ARBA" id="ARBA00004141"/>
    </source>
</evidence>
<feature type="transmembrane region" description="Helical" evidence="6">
    <location>
        <begin position="42"/>
        <end position="59"/>
    </location>
</feature>
<feature type="transmembrane region" description="Helical" evidence="6">
    <location>
        <begin position="115"/>
        <end position="138"/>
    </location>
</feature>
<name>A0A4Q1BCR2_TREME</name>
<dbReference type="EMBL" id="SDIL01000118">
    <property type="protein sequence ID" value="RXK35857.1"/>
    <property type="molecule type" value="Genomic_DNA"/>
</dbReference>
<dbReference type="InParanoid" id="A0A4Q1BCR2"/>
<dbReference type="VEuPathDB" id="FungiDB:TREMEDRAFT_31891"/>
<dbReference type="PANTHER" id="PTHR12483">
    <property type="entry name" value="SOLUTE CARRIER FAMILY 31 COPPER TRANSPORTERS"/>
    <property type="match status" value="1"/>
</dbReference>
<dbReference type="GO" id="GO:0005375">
    <property type="term" value="F:copper ion transmembrane transporter activity"/>
    <property type="evidence" value="ECO:0007669"/>
    <property type="project" value="UniProtKB-UniRule"/>
</dbReference>
<keyword evidence="6" id="KW-0187">Copper transport</keyword>
<dbReference type="PANTHER" id="PTHR12483:SF73">
    <property type="entry name" value="COPPER TRANSPORT PROTEIN CTR3"/>
    <property type="match status" value="1"/>
</dbReference>
<accession>A0A4Q1BCR2</accession>
<reference evidence="7 8" key="1">
    <citation type="submission" date="2016-06" db="EMBL/GenBank/DDBJ databases">
        <title>Evolution of pathogenesis and genome organization in the Tremellales.</title>
        <authorList>
            <person name="Cuomo C."/>
            <person name="Litvintseva A."/>
            <person name="Heitman J."/>
            <person name="Chen Y."/>
            <person name="Sun S."/>
            <person name="Springer D."/>
            <person name="Dromer F."/>
            <person name="Young S."/>
            <person name="Zeng Q."/>
            <person name="Chapman S."/>
            <person name="Gujja S."/>
            <person name="Saif S."/>
            <person name="Birren B."/>
        </authorList>
    </citation>
    <scope>NUCLEOTIDE SEQUENCE [LARGE SCALE GENOMIC DNA]</scope>
    <source>
        <strain evidence="7 8">ATCC 28783</strain>
    </source>
</reference>
<dbReference type="STRING" id="5217.A0A4Q1BCR2"/>
<evidence type="ECO:0000256" key="6">
    <source>
        <dbReference type="RuleBase" id="RU367022"/>
    </source>
</evidence>
<evidence type="ECO:0000256" key="2">
    <source>
        <dbReference type="ARBA" id="ARBA00006921"/>
    </source>
</evidence>
<evidence type="ECO:0000256" key="5">
    <source>
        <dbReference type="ARBA" id="ARBA00023136"/>
    </source>
</evidence>
<dbReference type="GO" id="GO:0016020">
    <property type="term" value="C:membrane"/>
    <property type="evidence" value="ECO:0007669"/>
    <property type="project" value="UniProtKB-SubCell"/>
</dbReference>
<dbReference type="AlphaFoldDB" id="A0A4Q1BCR2"/>
<gene>
    <name evidence="7" type="ORF">M231_06863</name>
</gene>
<dbReference type="OrthoDB" id="161814at2759"/>
<keyword evidence="3 6" id="KW-0812">Transmembrane</keyword>
<dbReference type="Proteomes" id="UP000289152">
    <property type="component" value="Unassembled WGS sequence"/>
</dbReference>
<comment type="similarity">
    <text evidence="2 6">Belongs to the copper transporter (Ctr) (TC 1.A.56) family. SLC31A subfamily.</text>
</comment>
<protein>
    <recommendedName>
        <fullName evidence="6">Copper transport protein</fullName>
    </recommendedName>
</protein>
<evidence type="ECO:0000313" key="8">
    <source>
        <dbReference type="Proteomes" id="UP000289152"/>
    </source>
</evidence>
<dbReference type="Pfam" id="PF04145">
    <property type="entry name" value="Ctr"/>
    <property type="match status" value="1"/>
</dbReference>
<keyword evidence="4 6" id="KW-1133">Transmembrane helix</keyword>
<dbReference type="FunCoup" id="A0A4Q1BCR2">
    <property type="interactions" value="12"/>
</dbReference>
<proteinExistence type="inferred from homology"/>
<keyword evidence="8" id="KW-1185">Reference proteome</keyword>
<evidence type="ECO:0000256" key="4">
    <source>
        <dbReference type="ARBA" id="ARBA00022989"/>
    </source>
</evidence>
<keyword evidence="6" id="KW-0406">Ion transport</keyword>
<evidence type="ECO:0000313" key="7">
    <source>
        <dbReference type="EMBL" id="RXK35857.1"/>
    </source>
</evidence>
<dbReference type="InterPro" id="IPR007274">
    <property type="entry name" value="Cop_transporter"/>
</dbReference>
<keyword evidence="6" id="KW-0813">Transport</keyword>
<comment type="subcellular location">
    <subcellularLocation>
        <location evidence="1 6">Membrane</location>
        <topology evidence="1 6">Multi-pass membrane protein</topology>
    </subcellularLocation>
</comment>
<sequence>MDMGSESMSGPAACKISMLLNWYSVDACFLSSSWHISSRSEFAGSLVGIFFLCMAIEGVRRLGREYDRKLILSTKLQGSLKGGEKQVVTCESVVSRFTPSWFQQLIRGLCYGSQFTAAFMVMLLGMYFNAAVLIIIFIGQTEEGHVSRVSHEDEK</sequence>
<organism evidence="7 8">
    <name type="scientific">Tremella mesenterica</name>
    <name type="common">Jelly fungus</name>
    <dbReference type="NCBI Taxonomy" id="5217"/>
    <lineage>
        <taxon>Eukaryota</taxon>
        <taxon>Fungi</taxon>
        <taxon>Dikarya</taxon>
        <taxon>Basidiomycota</taxon>
        <taxon>Agaricomycotina</taxon>
        <taxon>Tremellomycetes</taxon>
        <taxon>Tremellales</taxon>
        <taxon>Tremellaceae</taxon>
        <taxon>Tremella</taxon>
    </lineage>
</organism>
<keyword evidence="6" id="KW-0186">Copper</keyword>
<evidence type="ECO:0000256" key="3">
    <source>
        <dbReference type="ARBA" id="ARBA00022692"/>
    </source>
</evidence>
<keyword evidence="5 6" id="KW-0472">Membrane</keyword>
<comment type="caution">
    <text evidence="7">The sequence shown here is derived from an EMBL/GenBank/DDBJ whole genome shotgun (WGS) entry which is preliminary data.</text>
</comment>